<dbReference type="EMBL" id="APPC01000005">
    <property type="protein sequence ID" value="ENU93995.1"/>
    <property type="molecule type" value="Genomic_DNA"/>
</dbReference>
<dbReference type="PATRIC" id="fig|1217712.3.peg.415"/>
<accession>N8V313</accession>
<evidence type="ECO:0000256" key="1">
    <source>
        <dbReference type="SAM" id="Coils"/>
    </source>
</evidence>
<feature type="chain" id="PRO_5004133399" evidence="2">
    <location>
        <begin position="20"/>
        <end position="144"/>
    </location>
</feature>
<evidence type="ECO:0000313" key="3">
    <source>
        <dbReference type="EMBL" id="ENU93995.1"/>
    </source>
</evidence>
<dbReference type="HOGENOM" id="CLU_1840766_0_0_6"/>
<evidence type="ECO:0000256" key="2">
    <source>
        <dbReference type="SAM" id="SignalP"/>
    </source>
</evidence>
<gene>
    <name evidence="3" type="ORF">F971_00433</name>
</gene>
<comment type="caution">
    <text evidence="3">The sequence shown here is derived from an EMBL/GenBank/DDBJ whole genome shotgun (WGS) entry which is preliminary data.</text>
</comment>
<feature type="signal peptide" evidence="2">
    <location>
        <begin position="1"/>
        <end position="19"/>
    </location>
</feature>
<dbReference type="Proteomes" id="UP000013049">
    <property type="component" value="Unassembled WGS sequence"/>
</dbReference>
<reference evidence="3 4" key="1">
    <citation type="submission" date="2013-02" db="EMBL/GenBank/DDBJ databases">
        <title>The Genome Sequence of Acinetobacter sp. NIPH 758.</title>
        <authorList>
            <consortium name="The Broad Institute Genome Sequencing Platform"/>
            <consortium name="The Broad Institute Genome Sequencing Center for Infectious Disease"/>
            <person name="Cerqueira G."/>
            <person name="Feldgarden M."/>
            <person name="Courvalin P."/>
            <person name="Perichon B."/>
            <person name="Grillot-Courvalin C."/>
            <person name="Clermont D."/>
            <person name="Rocha E."/>
            <person name="Yoon E.-J."/>
            <person name="Nemec A."/>
            <person name="Walker B."/>
            <person name="Young S.K."/>
            <person name="Zeng Q."/>
            <person name="Gargeya S."/>
            <person name="Fitzgerald M."/>
            <person name="Haas B."/>
            <person name="Abouelleil A."/>
            <person name="Alvarado L."/>
            <person name="Arachchi H.M."/>
            <person name="Berlin A.M."/>
            <person name="Chapman S.B."/>
            <person name="Dewar J."/>
            <person name="Goldberg J."/>
            <person name="Griggs A."/>
            <person name="Gujja S."/>
            <person name="Hansen M."/>
            <person name="Howarth C."/>
            <person name="Imamovic A."/>
            <person name="Larimer J."/>
            <person name="McCowan C."/>
            <person name="Murphy C."/>
            <person name="Neiman D."/>
            <person name="Pearson M."/>
            <person name="Priest M."/>
            <person name="Roberts A."/>
            <person name="Saif S."/>
            <person name="Shea T."/>
            <person name="Sisk P."/>
            <person name="Sykes S."/>
            <person name="Wortman J."/>
            <person name="Nusbaum C."/>
            <person name="Birren B."/>
        </authorList>
    </citation>
    <scope>NUCLEOTIDE SEQUENCE [LARGE SCALE GENOMIC DNA]</scope>
    <source>
        <strain evidence="3 4">NIPH 758</strain>
    </source>
</reference>
<proteinExistence type="predicted"/>
<name>N8V313_9GAMM</name>
<keyword evidence="2" id="KW-0732">Signal</keyword>
<dbReference type="AlphaFoldDB" id="N8V313"/>
<organism evidence="3 4">
    <name type="scientific">Acinetobacter vivianii</name>
    <dbReference type="NCBI Taxonomy" id="1776742"/>
    <lineage>
        <taxon>Bacteria</taxon>
        <taxon>Pseudomonadati</taxon>
        <taxon>Pseudomonadota</taxon>
        <taxon>Gammaproteobacteria</taxon>
        <taxon>Moraxellales</taxon>
        <taxon>Moraxellaceae</taxon>
        <taxon>Acinetobacter</taxon>
    </lineage>
</organism>
<sequence>MKKLLVLTLAATFSFSAFAASENTDKPFSTTELKAMSCADLSVEQANAKRELAETDKNIANINANAQAPGKAVSKWAGLASGALSTFAGNSEKAAKVSQIANNLAGEEDTSDAANLTLQQAIKTKAQTNIDNMTVYQKSKKCKM</sequence>
<keyword evidence="1" id="KW-0175">Coiled coil</keyword>
<evidence type="ECO:0000313" key="4">
    <source>
        <dbReference type="Proteomes" id="UP000013049"/>
    </source>
</evidence>
<protein>
    <submittedName>
        <fullName evidence="3">Uncharacterized protein</fullName>
    </submittedName>
</protein>
<dbReference type="eggNOG" id="ENOG502ZJTA">
    <property type="taxonomic scope" value="Bacteria"/>
</dbReference>
<dbReference type="RefSeq" id="WP_004774677.1">
    <property type="nucleotide sequence ID" value="NZ_KB849362.1"/>
</dbReference>
<feature type="coiled-coil region" evidence="1">
    <location>
        <begin position="38"/>
        <end position="65"/>
    </location>
</feature>